<sequence length="1296" mass="143598">MSAASKQPETAPFIPEKYLDIPSQRLYYLSIGLFCQAAKALDFLRSFTTDNAIQLFQKWLFVDLVYCAMLSVLRIPRLNYSKAVVALQIISLWFIDGLLFGGIRINLFGNERAVSLVGSSGHPEWASTPQPAGILDYVAPFTFGLLSSEQLGSTDSHLLGQHTVRMSPISTAQLNANGNSFCLPSSGNSVLIPVLLNNTNPIHLTYSITPLGYHKQPIERIELSSKDLKAIEQARVEALQVARPAISNDAKDEYDEYDDDDTTSNDNTHSNLQKTQSIVHIKLSKPAIIRLERVVDASNVEARLVIPSEALVAPCPMAEFIPQKHATDDIRCLGQDPDVQLLMDINGVPPLSLRWSRSVNGRKETFLVEGIEGTHKEKHPQPYDEEPSSKLTIHGLRTRAIAAPEQLRVPLTVSLDTPGAHVYALEEVMDAIGNVVIVPSDTRVDKDNKAVQSFRVLQRPAMSFKYCSPGNPTPLLIGSEAQLVVAANEADTLDAPWSVELKYRPPTEEKKLKPWKKTVSSQGTKREISLSANAPGEYILTSVRGKYCNGDILAPESCIVVERPIPTAEIEWKKIHECSGDTGVSASLVLHGAPPFTVYYREQKDSEPPREIPKTFATSRGELTIQPERSGHYTFTFTQISDANYKKVELKGPTIDQIIHPPAHAEFVNADPVGGRKKKGISSCEGDIIDVDVDLRGSGPWNLELQVVGPRSSETIKITSINSPRKTLQIPIPSQVNKEGGSFDIDLVSVEDKYGCKRSLSVPGISVKVRRLKPTAKFYGANGKRHVTVLENKRADLPLRLTGEGPWRVKYRHVGKDGQRIGTTSLRTPNDFLQVSESGQYELLELTNVFNEVSDSQCPGTVVADASTFIVDWVPRPAAKLSSQTLATYEPFNGSYVLPPICEGKDDHVDLELTGRPPFQIMYNIAQSSDNGGIKLLDQPVFNSIQHHTRLQLLTSNPGRVYYEVKQIGDASYPLEEHKNTPIPRADRLLFEQQVSMRPSTQFRNRNRLSYCLNDNFVPLDRLSPDGVINLEGTPPFQLQISIKNLATSTVDHTTVEVFDHSWKMELQSYQFKSIGPHLVVIESISDASGCPHAALDPLGSSIWVDVSETAAIVPFDRREDYCVGDVVQFQLEGTPPWSIGYRINGKSYTQEAKVSPFSLLQQQPGEVVVTSIAHQQKMCKASITDLRFNVHPLPSAQVGHGKRIYQDIHEGDQAEIVFTLVGEPPFTFTYQRAELTNRAGKPGKVLETHTVSRVLSNEYSIFSALEGTWTVTSISDKYCRYPPTSTDASSDRSRR</sequence>
<feature type="domain" description="Nucleoporin POM152 Ig-like" evidence="4">
    <location>
        <begin position="773"/>
        <end position="868"/>
    </location>
</feature>
<evidence type="ECO:0008006" key="9">
    <source>
        <dbReference type="Google" id="ProtNLM"/>
    </source>
</evidence>
<evidence type="ECO:0000259" key="6">
    <source>
        <dbReference type="Pfam" id="PF24527"/>
    </source>
</evidence>
<dbReference type="PANTHER" id="PTHR28206:SF1">
    <property type="entry name" value="NUCLEOPORIN POM152"/>
    <property type="match status" value="1"/>
</dbReference>
<dbReference type="GO" id="GO:0017056">
    <property type="term" value="F:structural constituent of nuclear pore"/>
    <property type="evidence" value="ECO:0007669"/>
    <property type="project" value="InterPro"/>
</dbReference>
<evidence type="ECO:0000313" key="8">
    <source>
        <dbReference type="Proteomes" id="UP001383192"/>
    </source>
</evidence>
<dbReference type="Pfam" id="PF24097">
    <property type="entry name" value="TMD_POM152"/>
    <property type="match status" value="1"/>
</dbReference>
<feature type="domain" description="Nucleoporin POM152 Ig-like" evidence="4">
    <location>
        <begin position="459"/>
        <end position="558"/>
    </location>
</feature>
<protein>
    <recommendedName>
        <fullName evidence="9">Nucleoporin Pom152</fullName>
    </recommendedName>
</protein>
<evidence type="ECO:0000256" key="1">
    <source>
        <dbReference type="SAM" id="MobiDB-lite"/>
    </source>
</evidence>
<dbReference type="Proteomes" id="UP001383192">
    <property type="component" value="Unassembled WGS sequence"/>
</dbReference>
<dbReference type="Pfam" id="PF23664">
    <property type="entry name" value="Ig_Pom152"/>
    <property type="match status" value="2"/>
</dbReference>
<dbReference type="PANTHER" id="PTHR28206">
    <property type="entry name" value="NUCLEOPORIN POM152"/>
    <property type="match status" value="1"/>
</dbReference>
<dbReference type="Pfam" id="PF24519">
    <property type="entry name" value="Ig-like_Pom152_1"/>
    <property type="match status" value="1"/>
</dbReference>
<name>A0AAW0E3X4_9AGAR</name>
<dbReference type="Pfam" id="PF24527">
    <property type="entry name" value="Ig-like_Pom152_9"/>
    <property type="match status" value="1"/>
</dbReference>
<feature type="compositionally biased region" description="Acidic residues" evidence="1">
    <location>
        <begin position="252"/>
        <end position="263"/>
    </location>
</feature>
<dbReference type="Pfam" id="PF24312">
    <property type="entry name" value="Ig-like_POM152"/>
    <property type="match status" value="2"/>
</dbReference>
<proteinExistence type="predicted"/>
<evidence type="ECO:0000259" key="5">
    <source>
        <dbReference type="Pfam" id="PF24519"/>
    </source>
</evidence>
<feature type="domain" description="Nucleoporin POM152 N-terminal transmembrane" evidence="3">
    <location>
        <begin position="20"/>
        <end position="103"/>
    </location>
</feature>
<feature type="domain" description="Nucleoporin POM152 immunoglobulin-like" evidence="2">
    <location>
        <begin position="902"/>
        <end position="978"/>
    </location>
</feature>
<organism evidence="7 8">
    <name type="scientific">Paramarasmius palmivorus</name>
    <dbReference type="NCBI Taxonomy" id="297713"/>
    <lineage>
        <taxon>Eukaryota</taxon>
        <taxon>Fungi</taxon>
        <taxon>Dikarya</taxon>
        <taxon>Basidiomycota</taxon>
        <taxon>Agaricomycotina</taxon>
        <taxon>Agaricomycetes</taxon>
        <taxon>Agaricomycetidae</taxon>
        <taxon>Agaricales</taxon>
        <taxon>Marasmiineae</taxon>
        <taxon>Marasmiaceae</taxon>
        <taxon>Paramarasmius</taxon>
    </lineage>
</organism>
<reference evidence="7 8" key="1">
    <citation type="submission" date="2024-01" db="EMBL/GenBank/DDBJ databases">
        <title>A draft genome for a cacao thread blight-causing isolate of Paramarasmius palmivorus.</title>
        <authorList>
            <person name="Baruah I.K."/>
            <person name="Bukari Y."/>
            <person name="Amoako-Attah I."/>
            <person name="Meinhardt L.W."/>
            <person name="Bailey B.A."/>
            <person name="Cohen S.P."/>
        </authorList>
    </citation>
    <scope>NUCLEOTIDE SEQUENCE [LARGE SCALE GENOMIC DNA]</scope>
    <source>
        <strain evidence="7 8">GH-12</strain>
    </source>
</reference>
<dbReference type="InterPro" id="IPR056544">
    <property type="entry name" value="Ig_POM152"/>
</dbReference>
<feature type="domain" description="Nucleoporin POM152 ninth Ig-like" evidence="6">
    <location>
        <begin position="1112"/>
        <end position="1183"/>
    </location>
</feature>
<accession>A0AAW0E3X4</accession>
<dbReference type="InterPro" id="IPR037701">
    <property type="entry name" value="Pom152"/>
</dbReference>
<evidence type="ECO:0000259" key="3">
    <source>
        <dbReference type="Pfam" id="PF24097"/>
    </source>
</evidence>
<evidence type="ECO:0000313" key="7">
    <source>
        <dbReference type="EMBL" id="KAK7058444.1"/>
    </source>
</evidence>
<dbReference type="InterPro" id="IPR056542">
    <property type="entry name" value="Ig-like_POM152_1st"/>
</dbReference>
<comment type="caution">
    <text evidence="7">The sequence shown here is derived from an EMBL/GenBank/DDBJ whole genome shotgun (WGS) entry which is preliminary data.</text>
</comment>
<evidence type="ECO:0000259" key="2">
    <source>
        <dbReference type="Pfam" id="PF23664"/>
    </source>
</evidence>
<dbReference type="InterPro" id="IPR056543">
    <property type="entry name" value="Ig-like_POM152_9th"/>
</dbReference>
<dbReference type="GO" id="GO:0006999">
    <property type="term" value="P:nuclear pore organization"/>
    <property type="evidence" value="ECO:0007669"/>
    <property type="project" value="TreeGrafter"/>
</dbReference>
<dbReference type="GO" id="GO:0070762">
    <property type="term" value="C:nuclear pore transmembrane ring"/>
    <property type="evidence" value="ECO:0007669"/>
    <property type="project" value="TreeGrafter"/>
</dbReference>
<dbReference type="InterPro" id="IPR056540">
    <property type="entry name" value="TMD_POM152"/>
</dbReference>
<feature type="domain" description="Nucleoporin POM152 immunoglobulin-like" evidence="2">
    <location>
        <begin position="563"/>
        <end position="665"/>
    </location>
</feature>
<dbReference type="GO" id="GO:0006606">
    <property type="term" value="P:protein import into nucleus"/>
    <property type="evidence" value="ECO:0007669"/>
    <property type="project" value="TreeGrafter"/>
</dbReference>
<keyword evidence="8" id="KW-1185">Reference proteome</keyword>
<dbReference type="InterPro" id="IPR056541">
    <property type="entry name" value="Ig-like_POM152"/>
</dbReference>
<gene>
    <name evidence="7" type="ORF">VNI00_002078</name>
</gene>
<feature type="domain" description="Nucleoporin POM152 first Ig-like" evidence="5">
    <location>
        <begin position="171"/>
        <end position="311"/>
    </location>
</feature>
<feature type="region of interest" description="Disordered" evidence="1">
    <location>
        <begin position="250"/>
        <end position="271"/>
    </location>
</feature>
<evidence type="ECO:0000259" key="4">
    <source>
        <dbReference type="Pfam" id="PF24312"/>
    </source>
</evidence>
<dbReference type="EMBL" id="JAYKXP010000005">
    <property type="protein sequence ID" value="KAK7058444.1"/>
    <property type="molecule type" value="Genomic_DNA"/>
</dbReference>